<dbReference type="Proteomes" id="UP000054359">
    <property type="component" value="Unassembled WGS sequence"/>
</dbReference>
<evidence type="ECO:0000313" key="4">
    <source>
        <dbReference type="Proteomes" id="UP000054359"/>
    </source>
</evidence>
<name>A0A087SWC5_STEMI</name>
<dbReference type="PROSITE" id="PS50940">
    <property type="entry name" value="CHIT_BIND_II"/>
    <property type="match status" value="1"/>
</dbReference>
<dbReference type="InterPro" id="IPR036508">
    <property type="entry name" value="Chitin-bd_dom_sf"/>
</dbReference>
<proteinExistence type="predicted"/>
<dbReference type="InterPro" id="IPR002557">
    <property type="entry name" value="Chitin-bd_dom"/>
</dbReference>
<keyword evidence="1" id="KW-0472">Membrane</keyword>
<evidence type="ECO:0000259" key="2">
    <source>
        <dbReference type="PROSITE" id="PS50940"/>
    </source>
</evidence>
<dbReference type="GO" id="GO:0005576">
    <property type="term" value="C:extracellular region"/>
    <property type="evidence" value="ECO:0007669"/>
    <property type="project" value="InterPro"/>
</dbReference>
<reference evidence="3 4" key="1">
    <citation type="submission" date="2013-11" db="EMBL/GenBank/DDBJ databases">
        <title>Genome sequencing of Stegodyphus mimosarum.</title>
        <authorList>
            <person name="Bechsgaard J."/>
        </authorList>
    </citation>
    <scope>NUCLEOTIDE SEQUENCE [LARGE SCALE GENOMIC DNA]</scope>
</reference>
<dbReference type="SMART" id="SM00494">
    <property type="entry name" value="ChtBD2"/>
    <property type="match status" value="1"/>
</dbReference>
<feature type="domain" description="Chitin-binding type-2" evidence="2">
    <location>
        <begin position="93"/>
        <end position="160"/>
    </location>
</feature>
<keyword evidence="4" id="KW-1185">Reference proteome</keyword>
<evidence type="ECO:0000313" key="3">
    <source>
        <dbReference type="EMBL" id="KFM57164.1"/>
    </source>
</evidence>
<dbReference type="Gene3D" id="2.170.140.10">
    <property type="entry name" value="Chitin binding domain"/>
    <property type="match status" value="1"/>
</dbReference>
<dbReference type="PANTHER" id="PTHR22933:SF43">
    <property type="entry name" value="LP10131P"/>
    <property type="match status" value="1"/>
</dbReference>
<dbReference type="Pfam" id="PF01607">
    <property type="entry name" value="CBM_14"/>
    <property type="match status" value="1"/>
</dbReference>
<feature type="non-terminal residue" evidence="3">
    <location>
        <position position="213"/>
    </location>
</feature>
<protein>
    <recommendedName>
        <fullName evidence="2">Chitin-binding type-2 domain-containing protein</fullName>
    </recommendedName>
</protein>
<dbReference type="EMBL" id="KK112245">
    <property type="protein sequence ID" value="KFM57164.1"/>
    <property type="molecule type" value="Genomic_DNA"/>
</dbReference>
<keyword evidence="1" id="KW-1133">Transmembrane helix</keyword>
<dbReference type="OrthoDB" id="6407151at2759"/>
<dbReference type="InterPro" id="IPR052976">
    <property type="entry name" value="Scoloptoxin-like"/>
</dbReference>
<sequence>MDCVYKRGTIRRMEHTRALSLTFTRSSQDYPSSTGYSVCRSDLRSTYSSFIMKAVILCVLLSVAAVSAKSRSKREAFDLPDGADLLVGNVRTSFSCPQTAEGYYADIENNCQIFHVCHTVVQEDGSAETQQYSFLCGNQTVFNQLTFTCSMPEDSVPCPEAPNFFYLNDNLRLGDPNVPFLAEQDIQRAAPLIQSLAARYQAGGAPPARPQRG</sequence>
<organism evidence="3 4">
    <name type="scientific">Stegodyphus mimosarum</name>
    <name type="common">African social velvet spider</name>
    <dbReference type="NCBI Taxonomy" id="407821"/>
    <lineage>
        <taxon>Eukaryota</taxon>
        <taxon>Metazoa</taxon>
        <taxon>Ecdysozoa</taxon>
        <taxon>Arthropoda</taxon>
        <taxon>Chelicerata</taxon>
        <taxon>Arachnida</taxon>
        <taxon>Araneae</taxon>
        <taxon>Araneomorphae</taxon>
        <taxon>Entelegynae</taxon>
        <taxon>Eresoidea</taxon>
        <taxon>Eresidae</taxon>
        <taxon>Stegodyphus</taxon>
    </lineage>
</organism>
<accession>A0A087SWC5</accession>
<dbReference type="GO" id="GO:0008061">
    <property type="term" value="F:chitin binding"/>
    <property type="evidence" value="ECO:0007669"/>
    <property type="project" value="InterPro"/>
</dbReference>
<dbReference type="SUPFAM" id="SSF57625">
    <property type="entry name" value="Invertebrate chitin-binding proteins"/>
    <property type="match status" value="1"/>
</dbReference>
<dbReference type="PANTHER" id="PTHR22933">
    <property type="entry name" value="FI18007P1-RELATED"/>
    <property type="match status" value="1"/>
</dbReference>
<keyword evidence="1" id="KW-0812">Transmembrane</keyword>
<dbReference type="AlphaFoldDB" id="A0A087SWC5"/>
<evidence type="ECO:0000256" key="1">
    <source>
        <dbReference type="SAM" id="Phobius"/>
    </source>
</evidence>
<feature type="transmembrane region" description="Helical" evidence="1">
    <location>
        <begin position="50"/>
        <end position="68"/>
    </location>
</feature>
<dbReference type="OMA" id="CARPEDS"/>
<gene>
    <name evidence="3" type="ORF">X975_03124</name>
</gene>